<dbReference type="InterPro" id="IPR036641">
    <property type="entry name" value="HPT_dom_sf"/>
</dbReference>
<keyword evidence="2" id="KW-0597">Phosphoprotein</keyword>
<evidence type="ECO:0000313" key="6">
    <source>
        <dbReference type="Proteomes" id="UP000534388"/>
    </source>
</evidence>
<proteinExistence type="predicted"/>
<feature type="modified residue" description="Phosphohistidine" evidence="2">
    <location>
        <position position="160"/>
    </location>
</feature>
<dbReference type="GO" id="GO:0000160">
    <property type="term" value="P:phosphorelay signal transduction system"/>
    <property type="evidence" value="ECO:0007669"/>
    <property type="project" value="UniProtKB-KW"/>
</dbReference>
<feature type="compositionally biased region" description="Polar residues" evidence="3">
    <location>
        <begin position="1"/>
        <end position="20"/>
    </location>
</feature>
<name>A0A7W2IC98_9BURK</name>
<accession>A0A7W2IC98</accession>
<evidence type="ECO:0000256" key="2">
    <source>
        <dbReference type="PROSITE-ProRule" id="PRU00110"/>
    </source>
</evidence>
<comment type="caution">
    <text evidence="5">The sequence shown here is derived from an EMBL/GenBank/DDBJ whole genome shotgun (WGS) entry which is preliminary data.</text>
</comment>
<dbReference type="Proteomes" id="UP000534388">
    <property type="component" value="Unassembled WGS sequence"/>
</dbReference>
<dbReference type="Pfam" id="PF01627">
    <property type="entry name" value="Hpt"/>
    <property type="match status" value="1"/>
</dbReference>
<dbReference type="PROSITE" id="PS50894">
    <property type="entry name" value="HPT"/>
    <property type="match status" value="1"/>
</dbReference>
<evidence type="ECO:0000256" key="3">
    <source>
        <dbReference type="SAM" id="MobiDB-lite"/>
    </source>
</evidence>
<evidence type="ECO:0000256" key="1">
    <source>
        <dbReference type="ARBA" id="ARBA00023012"/>
    </source>
</evidence>
<evidence type="ECO:0000313" key="5">
    <source>
        <dbReference type="EMBL" id="MBA5637980.1"/>
    </source>
</evidence>
<dbReference type="Gene3D" id="1.20.120.160">
    <property type="entry name" value="HPT domain"/>
    <property type="match status" value="1"/>
</dbReference>
<dbReference type="EMBL" id="JACEZT010000007">
    <property type="protein sequence ID" value="MBA5637980.1"/>
    <property type="molecule type" value="Genomic_DNA"/>
</dbReference>
<dbReference type="InterPro" id="IPR008207">
    <property type="entry name" value="Sig_transdc_His_kin_Hpt_dom"/>
</dbReference>
<feature type="compositionally biased region" description="Low complexity" evidence="3">
    <location>
        <begin position="56"/>
        <end position="70"/>
    </location>
</feature>
<keyword evidence="1" id="KW-0902">Two-component regulatory system</keyword>
<organism evidence="5 6">
    <name type="scientific">Rugamonas brunnea</name>
    <dbReference type="NCBI Taxonomy" id="2758569"/>
    <lineage>
        <taxon>Bacteria</taxon>
        <taxon>Pseudomonadati</taxon>
        <taxon>Pseudomonadota</taxon>
        <taxon>Betaproteobacteria</taxon>
        <taxon>Burkholderiales</taxon>
        <taxon>Oxalobacteraceae</taxon>
        <taxon>Telluria group</taxon>
        <taxon>Rugamonas</taxon>
    </lineage>
</organism>
<dbReference type="SUPFAM" id="SSF47226">
    <property type="entry name" value="Histidine-containing phosphotransfer domain, HPT domain"/>
    <property type="match status" value="1"/>
</dbReference>
<feature type="region of interest" description="Disordered" evidence="3">
    <location>
        <begin position="1"/>
        <end position="79"/>
    </location>
</feature>
<reference evidence="5 6" key="1">
    <citation type="submission" date="2020-07" db="EMBL/GenBank/DDBJ databases">
        <title>Novel species isolated from subtropical streams in China.</title>
        <authorList>
            <person name="Lu H."/>
        </authorList>
    </citation>
    <scope>NUCLEOTIDE SEQUENCE [LARGE SCALE GENOMIC DNA]</scope>
    <source>
        <strain evidence="5 6">LX20W</strain>
    </source>
</reference>
<dbReference type="AlphaFoldDB" id="A0A7W2IC98"/>
<dbReference type="GO" id="GO:0004672">
    <property type="term" value="F:protein kinase activity"/>
    <property type="evidence" value="ECO:0007669"/>
    <property type="project" value="UniProtKB-ARBA"/>
</dbReference>
<evidence type="ECO:0000259" key="4">
    <source>
        <dbReference type="PROSITE" id="PS50894"/>
    </source>
</evidence>
<gene>
    <name evidence="5" type="ORF">H3H37_13040</name>
</gene>
<feature type="domain" description="HPt" evidence="4">
    <location>
        <begin position="121"/>
        <end position="214"/>
    </location>
</feature>
<sequence>MATPAGTTSPVTASAETTSDVTAPAITTAAVTPVETTANRPVASADPGATHASHTVDAAAQVASADASPAAAPPVEPAAPVPADVVNAAAGQPTAQPAAMPDADEAEMFDLAALGQTFGNKPDKMRKYAKLFLDSARDGMVEVDAALAHGDLVQLSELGHRIKSSARAVGAMRFGNLCLALEQMRKEPDAARARQLVGQMHEMLMHLNELVAQELVALAEE</sequence>
<protein>
    <submittedName>
        <fullName evidence="5">Hpt domain-containing protein</fullName>
    </submittedName>
</protein>
<feature type="compositionally biased region" description="Low complexity" evidence="3">
    <location>
        <begin position="21"/>
        <end position="38"/>
    </location>
</feature>
<dbReference type="SMART" id="SM00073">
    <property type="entry name" value="HPT"/>
    <property type="match status" value="1"/>
</dbReference>
<keyword evidence="6" id="KW-1185">Reference proteome</keyword>